<evidence type="ECO:0000256" key="3">
    <source>
        <dbReference type="ARBA" id="ARBA00022617"/>
    </source>
</evidence>
<comment type="caution">
    <text evidence="6">The sequence shown here is derived from an EMBL/GenBank/DDBJ whole genome shotgun (WGS) entry which is preliminary data.</text>
</comment>
<evidence type="ECO:0000313" key="6">
    <source>
        <dbReference type="EMBL" id="TXB97963.1"/>
    </source>
</evidence>
<protein>
    <submittedName>
        <fullName evidence="6">Uncharacterized protein</fullName>
    </submittedName>
</protein>
<evidence type="ECO:0000256" key="1">
    <source>
        <dbReference type="ARBA" id="ARBA00001971"/>
    </source>
</evidence>
<dbReference type="InterPro" id="IPR036396">
    <property type="entry name" value="Cyt_P450_sf"/>
</dbReference>
<dbReference type="Pfam" id="PF00067">
    <property type="entry name" value="p450"/>
    <property type="match status" value="1"/>
</dbReference>
<dbReference type="Gene3D" id="1.10.630.10">
    <property type="entry name" value="Cytochrome P450"/>
    <property type="match status" value="1"/>
</dbReference>
<evidence type="ECO:0000256" key="5">
    <source>
        <dbReference type="ARBA" id="ARBA00023004"/>
    </source>
</evidence>
<dbReference type="SUPFAM" id="SSF48264">
    <property type="entry name" value="Cytochrome P450"/>
    <property type="match status" value="1"/>
</dbReference>
<reference evidence="6 7" key="1">
    <citation type="submission" date="2019-07" db="EMBL/GenBank/DDBJ databases">
        <title>The First High-Quality Draft Genome Sequence of the Causal Agent of the Current Panama Disease Epidemic.</title>
        <authorList>
            <person name="Warmington R.J."/>
            <person name="Kay W."/>
            <person name="Jeffries A."/>
            <person name="Bebber D."/>
            <person name="Moore K."/>
            <person name="Studholme D.J."/>
        </authorList>
    </citation>
    <scope>NUCLEOTIDE SEQUENCE [LARGE SCALE GENOMIC DNA]</scope>
    <source>
        <strain evidence="6 7">TR4</strain>
    </source>
</reference>
<organism evidence="6 7">
    <name type="scientific">Fusarium oxysporum f. sp. cubense</name>
    <dbReference type="NCBI Taxonomy" id="61366"/>
    <lineage>
        <taxon>Eukaryota</taxon>
        <taxon>Fungi</taxon>
        <taxon>Dikarya</taxon>
        <taxon>Ascomycota</taxon>
        <taxon>Pezizomycotina</taxon>
        <taxon>Sordariomycetes</taxon>
        <taxon>Hypocreomycetidae</taxon>
        <taxon>Hypocreales</taxon>
        <taxon>Nectriaceae</taxon>
        <taxon>Fusarium</taxon>
        <taxon>Fusarium oxysporum species complex</taxon>
    </lineage>
</organism>
<dbReference type="GO" id="GO:0004497">
    <property type="term" value="F:monooxygenase activity"/>
    <property type="evidence" value="ECO:0007669"/>
    <property type="project" value="InterPro"/>
</dbReference>
<dbReference type="InterPro" id="IPR001128">
    <property type="entry name" value="Cyt_P450"/>
</dbReference>
<dbReference type="AlphaFoldDB" id="A0A5C6SI51"/>
<evidence type="ECO:0000313" key="7">
    <source>
        <dbReference type="Proteomes" id="UP000321331"/>
    </source>
</evidence>
<dbReference type="PANTHER" id="PTHR24305:SF232">
    <property type="entry name" value="P450, PUTATIVE (EUROFUNG)-RELATED"/>
    <property type="match status" value="1"/>
</dbReference>
<dbReference type="GO" id="GO:0020037">
    <property type="term" value="F:heme binding"/>
    <property type="evidence" value="ECO:0007669"/>
    <property type="project" value="InterPro"/>
</dbReference>
<accession>A0A5C6SI51</accession>
<dbReference type="Proteomes" id="UP000321331">
    <property type="component" value="Unassembled WGS sequence"/>
</dbReference>
<name>A0A5C6SI51_FUSOC</name>
<evidence type="ECO:0000256" key="2">
    <source>
        <dbReference type="ARBA" id="ARBA00010617"/>
    </source>
</evidence>
<keyword evidence="5" id="KW-0408">Iron</keyword>
<keyword evidence="4" id="KW-0479">Metal-binding</keyword>
<dbReference type="PANTHER" id="PTHR24305">
    <property type="entry name" value="CYTOCHROME P450"/>
    <property type="match status" value="1"/>
</dbReference>
<evidence type="ECO:0000256" key="4">
    <source>
        <dbReference type="ARBA" id="ARBA00022723"/>
    </source>
</evidence>
<dbReference type="GO" id="GO:0005506">
    <property type="term" value="F:iron ion binding"/>
    <property type="evidence" value="ECO:0007669"/>
    <property type="project" value="InterPro"/>
</dbReference>
<dbReference type="GO" id="GO:0016705">
    <property type="term" value="F:oxidoreductase activity, acting on paired donors, with incorporation or reduction of molecular oxygen"/>
    <property type="evidence" value="ECO:0007669"/>
    <property type="project" value="InterPro"/>
</dbReference>
<gene>
    <name evidence="6" type="ORF">FocTR4_00016871</name>
</gene>
<sequence>METIKGILFYAAMCGQVPEMHLFLLGNPLFLYLIPAIESWNAVLTFTLKAINSRITIQRDGELELNDDGSRDFLLKWAAVKKSDLLKMSTRDVITYLSTNIFAGSDTTAIALRVIIYFLIKHPENMRMVIEEIDTAN</sequence>
<keyword evidence="3" id="KW-0349">Heme</keyword>
<dbReference type="InterPro" id="IPR050121">
    <property type="entry name" value="Cytochrome_P450_monoxygenase"/>
</dbReference>
<dbReference type="EMBL" id="VMNF01000013">
    <property type="protein sequence ID" value="TXB97963.1"/>
    <property type="molecule type" value="Genomic_DNA"/>
</dbReference>
<proteinExistence type="inferred from homology"/>
<comment type="cofactor">
    <cofactor evidence="1">
        <name>heme</name>
        <dbReference type="ChEBI" id="CHEBI:30413"/>
    </cofactor>
</comment>
<comment type="similarity">
    <text evidence="2">Belongs to the cytochrome P450 family.</text>
</comment>